<organism evidence="3 4">
    <name type="scientific">Alistipes onderdonkii</name>
    <dbReference type="NCBI Taxonomy" id="328813"/>
    <lineage>
        <taxon>Bacteria</taxon>
        <taxon>Pseudomonadati</taxon>
        <taxon>Bacteroidota</taxon>
        <taxon>Bacteroidia</taxon>
        <taxon>Bacteroidales</taxon>
        <taxon>Rikenellaceae</taxon>
        <taxon>Alistipes</taxon>
    </lineage>
</organism>
<feature type="domain" description="BT4734-like N-terminal" evidence="2">
    <location>
        <begin position="58"/>
        <end position="176"/>
    </location>
</feature>
<dbReference type="Pfam" id="PF08800">
    <property type="entry name" value="BT4734-like_N"/>
    <property type="match status" value="1"/>
</dbReference>
<dbReference type="Pfam" id="PF08707">
    <property type="entry name" value="PriCT_2"/>
    <property type="match status" value="1"/>
</dbReference>
<dbReference type="EMBL" id="VVUY01000002">
    <property type="protein sequence ID" value="KAA2563768.1"/>
    <property type="molecule type" value="Genomic_DNA"/>
</dbReference>
<sequence>MKNRLDVKVSLFQNCKASGMPVSEISLCDFLSGSTFRGKYKTTVDRYRAAGDEDKNRLKTSLPAVTVSGTFSKRNSAGLIAHSGLICIDIDEKDNPDVAEFDRLNELIRIIPYVVYCGHSIGGKGYFVIIPIASPEKHKEHFEALRQDFARCGITIDKSGKDVTRLRIYSYDNTAYINPSAATYERTATVRTIHVATDYNKPRISTPKEKIPNARKIASRIADLIRNGTDPTAVYENWFEIACALISEFGESGRTLYHMVSQNYPDYDPDKADRQFDAALKKDGYSYHIGTFFHLTNGK</sequence>
<evidence type="ECO:0000313" key="3">
    <source>
        <dbReference type="EMBL" id="KAA2563768.1"/>
    </source>
</evidence>
<feature type="domain" description="Primase C-terminal 2" evidence="1">
    <location>
        <begin position="231"/>
        <end position="295"/>
    </location>
</feature>
<comment type="caution">
    <text evidence="3">The sequence shown here is derived from an EMBL/GenBank/DDBJ whole genome shotgun (WGS) entry which is preliminary data.</text>
</comment>
<evidence type="ECO:0000313" key="4">
    <source>
        <dbReference type="Proteomes" id="UP000323119"/>
    </source>
</evidence>
<accession>A0A9P3ZLS7</accession>
<dbReference type="Proteomes" id="UP000323119">
    <property type="component" value="Unassembled WGS sequence"/>
</dbReference>
<dbReference type="InterPro" id="IPR014819">
    <property type="entry name" value="PriCT_2"/>
</dbReference>
<protein>
    <submittedName>
        <fullName evidence="3">VirE protein</fullName>
    </submittedName>
</protein>
<evidence type="ECO:0000259" key="1">
    <source>
        <dbReference type="Pfam" id="PF08707"/>
    </source>
</evidence>
<gene>
    <name evidence="3" type="ORF">F2S36_02845</name>
</gene>
<proteinExistence type="predicted"/>
<reference evidence="3 4" key="1">
    <citation type="journal article" date="2019" name="Nat. Med.">
        <title>A library of human gut bacterial isolates paired with longitudinal multiomics data enables mechanistic microbiome research.</title>
        <authorList>
            <person name="Poyet M."/>
            <person name="Groussin M."/>
            <person name="Gibbons S.M."/>
            <person name="Avila-Pacheco J."/>
            <person name="Jiang X."/>
            <person name="Kearney S.M."/>
            <person name="Perrotta A.R."/>
            <person name="Berdy B."/>
            <person name="Zhao S."/>
            <person name="Lieberman T.D."/>
            <person name="Swanson P.K."/>
            <person name="Smith M."/>
            <person name="Roesemann S."/>
            <person name="Alexander J.E."/>
            <person name="Rich S.A."/>
            <person name="Livny J."/>
            <person name="Vlamakis H."/>
            <person name="Clish C."/>
            <person name="Bullock K."/>
            <person name="Deik A."/>
            <person name="Scott J."/>
            <person name="Pierce K.A."/>
            <person name="Xavier R.J."/>
            <person name="Alm E.J."/>
        </authorList>
    </citation>
    <scope>NUCLEOTIDE SEQUENCE [LARGE SCALE GENOMIC DNA]</scope>
    <source>
        <strain evidence="3 4">BIOML-A204</strain>
    </source>
</reference>
<dbReference type="RefSeq" id="WP_055202669.1">
    <property type="nucleotide sequence ID" value="NZ_JADMQE010000003.1"/>
</dbReference>
<dbReference type="GO" id="GO:0016817">
    <property type="term" value="F:hydrolase activity, acting on acid anhydrides"/>
    <property type="evidence" value="ECO:0007669"/>
    <property type="project" value="InterPro"/>
</dbReference>
<name>A0A9P3ZLS7_9BACT</name>
<dbReference type="InterPro" id="IPR014907">
    <property type="entry name" value="BT4734-like_N"/>
</dbReference>
<dbReference type="AlphaFoldDB" id="A0A9P3ZLS7"/>
<evidence type="ECO:0000259" key="2">
    <source>
        <dbReference type="Pfam" id="PF08800"/>
    </source>
</evidence>